<keyword evidence="2" id="KW-1185">Reference proteome</keyword>
<dbReference type="RefSeq" id="WP_304513156.1">
    <property type="nucleotide sequence ID" value="NZ_JAOSIT010000036.1"/>
</dbReference>
<evidence type="ECO:0000313" key="1">
    <source>
        <dbReference type="EMBL" id="MDO8057568.1"/>
    </source>
</evidence>
<comment type="caution">
    <text evidence="1">The sequence shown here is derived from an EMBL/GenBank/DDBJ whole genome shotgun (WGS) entry which is preliminary data.</text>
</comment>
<protein>
    <submittedName>
        <fullName evidence="1">Uncharacterized protein</fullName>
    </submittedName>
</protein>
<name>A0ABT9D1M3_9MOLU</name>
<dbReference type="EMBL" id="JAOSIT010000036">
    <property type="protein sequence ID" value="MDO8057568.1"/>
    <property type="molecule type" value="Genomic_DNA"/>
</dbReference>
<organism evidence="1 2">
    <name type="scientific">Candidatus Phytoplasma gossypii</name>
    <dbReference type="NCBI Taxonomy" id="2982629"/>
    <lineage>
        <taxon>Bacteria</taxon>
        <taxon>Bacillati</taxon>
        <taxon>Mycoplasmatota</taxon>
        <taxon>Mollicutes</taxon>
        <taxon>Acholeplasmatales</taxon>
        <taxon>Acholeplasmataceae</taxon>
        <taxon>Candidatus Phytoplasma</taxon>
        <taxon>16SrII (Peanut WB group)</taxon>
    </lineage>
</organism>
<dbReference type="Proteomes" id="UP001170666">
    <property type="component" value="Unassembled WGS sequence"/>
</dbReference>
<gene>
    <name evidence="1" type="ORF">OC698_02605</name>
</gene>
<reference evidence="1 2" key="1">
    <citation type="journal article" date="2023" name="Int. J. Syst. Evol. Microbiol.">
        <title>The observation of taxonomic boundaries for the 16SrII and 16SrXXV phytoplasmas using genome-based delimitation.</title>
        <authorList>
            <person name="Rodrigues Jardim B."/>
            <person name="Tran-Nguyen L.T.T."/>
            <person name="Gambley C."/>
            <person name="Al-Sadi A.M."/>
            <person name="Al-Subhi A.M."/>
            <person name="Foissac X."/>
            <person name="Salar P."/>
            <person name="Cai H."/>
            <person name="Yang J.Y."/>
            <person name="Davis R."/>
            <person name="Jones L."/>
            <person name="Rodoni B."/>
            <person name="Constable F.E."/>
        </authorList>
    </citation>
    <scope>NUCLEOTIDE SEQUENCE [LARGE SCALE GENOMIC DNA]</scope>
    <source>
        <strain evidence="1">BAWM-BFA-CoWB</strain>
    </source>
</reference>
<accession>A0ABT9D1M3</accession>
<evidence type="ECO:0000313" key="2">
    <source>
        <dbReference type="Proteomes" id="UP001170666"/>
    </source>
</evidence>
<sequence>MTQNTEKLNLPKEIKKIFGSNILSLIGDHPLHKIPLDRQKRLYGIYENFCFYIVAYDPKHKAR</sequence>
<proteinExistence type="predicted"/>